<dbReference type="PATRIC" id="fig|927668.3.peg.1333"/>
<organism evidence="1 2">
    <name type="scientific">Pseudanabaena biceps PCC 7429</name>
    <dbReference type="NCBI Taxonomy" id="927668"/>
    <lineage>
        <taxon>Bacteria</taxon>
        <taxon>Bacillati</taxon>
        <taxon>Cyanobacteriota</taxon>
        <taxon>Cyanophyceae</taxon>
        <taxon>Pseudanabaenales</taxon>
        <taxon>Pseudanabaenaceae</taxon>
        <taxon>Pseudanabaena</taxon>
    </lineage>
</organism>
<dbReference type="EMBL" id="ALWB01000031">
    <property type="protein sequence ID" value="ELS33731.1"/>
    <property type="molecule type" value="Genomic_DNA"/>
</dbReference>
<proteinExistence type="predicted"/>
<sequence length="46" mass="5456">MLMLEDLMFEDLMFKDLMFKDLMFKTAKNALLQISSVLHFQTSQPN</sequence>
<name>L8N200_9CYAN</name>
<dbReference type="Proteomes" id="UP000011201">
    <property type="component" value="Unassembled WGS sequence"/>
</dbReference>
<keyword evidence="2" id="KW-1185">Reference proteome</keyword>
<protein>
    <submittedName>
        <fullName evidence="1">Uncharacterized protein</fullName>
    </submittedName>
</protein>
<dbReference type="AlphaFoldDB" id="L8N200"/>
<evidence type="ECO:0000313" key="2">
    <source>
        <dbReference type="Proteomes" id="UP000011201"/>
    </source>
</evidence>
<evidence type="ECO:0000313" key="1">
    <source>
        <dbReference type="EMBL" id="ELS33731.1"/>
    </source>
</evidence>
<accession>L8N200</accession>
<comment type="caution">
    <text evidence="1">The sequence shown here is derived from an EMBL/GenBank/DDBJ whole genome shotgun (WGS) entry which is preliminary data.</text>
</comment>
<reference evidence="1 2" key="1">
    <citation type="journal article" date="2013" name="Proc. Natl. Acad. Sci. U.S.A.">
        <title>Improving the coverage of the cyanobacterial phylum using diversity-driven genome sequencing.</title>
        <authorList>
            <person name="Shih P.M."/>
            <person name="Wu D."/>
            <person name="Latifi A."/>
            <person name="Axen S.D."/>
            <person name="Fewer D.P."/>
            <person name="Talla E."/>
            <person name="Calteau A."/>
            <person name="Cai F."/>
            <person name="Tandeau de Marsac N."/>
            <person name="Rippka R."/>
            <person name="Herdman M."/>
            <person name="Sivonen K."/>
            <person name="Coursin T."/>
            <person name="Laurent T."/>
            <person name="Goodwin L."/>
            <person name="Nolan M."/>
            <person name="Davenport K.W."/>
            <person name="Han C.S."/>
            <person name="Rubin E.M."/>
            <person name="Eisen J.A."/>
            <person name="Woyke T."/>
            <person name="Gugger M."/>
            <person name="Kerfeld C.A."/>
        </authorList>
    </citation>
    <scope>NUCLEOTIDE SEQUENCE [LARGE SCALE GENOMIC DNA]</scope>
    <source>
        <strain evidence="1 2">PCC 7429</strain>
    </source>
</reference>
<gene>
    <name evidence="1" type="ORF">Pse7429DRAFT_1200</name>
</gene>